<comment type="caution">
    <text evidence="1">The sequence shown here is derived from an EMBL/GenBank/DDBJ whole genome shotgun (WGS) entry which is preliminary data.</text>
</comment>
<protein>
    <recommendedName>
        <fullName evidence="3">Serine protease</fullName>
    </recommendedName>
</protein>
<keyword evidence="2" id="KW-1185">Reference proteome</keyword>
<dbReference type="AlphaFoldDB" id="A0A6V8LYR5"/>
<dbReference type="EMBL" id="BLTE01000012">
    <property type="protein sequence ID" value="GFK94787.1"/>
    <property type="molecule type" value="Genomic_DNA"/>
</dbReference>
<dbReference type="Gene3D" id="3.90.226.10">
    <property type="entry name" value="2-enoyl-CoA Hydratase, Chain A, domain 1"/>
    <property type="match status" value="1"/>
</dbReference>
<dbReference type="Pfam" id="PF01972">
    <property type="entry name" value="SDH_protease"/>
    <property type="match status" value="1"/>
</dbReference>
<evidence type="ECO:0000313" key="1">
    <source>
        <dbReference type="EMBL" id="GFK94787.1"/>
    </source>
</evidence>
<dbReference type="InterPro" id="IPR002825">
    <property type="entry name" value="Pept_S49_ser-pept_pro"/>
</dbReference>
<dbReference type="Proteomes" id="UP000494245">
    <property type="component" value="Unassembled WGS sequence"/>
</dbReference>
<reference evidence="1 2" key="1">
    <citation type="submission" date="2020-04" db="EMBL/GenBank/DDBJ databases">
        <authorList>
            <consortium name="Desulfovibrio sp. FSS-1 genome sequencing consortium"/>
            <person name="Shimoshige H."/>
            <person name="Kobayashi H."/>
            <person name="Maekawa T."/>
        </authorList>
    </citation>
    <scope>NUCLEOTIDE SEQUENCE [LARGE SCALE GENOMIC DNA]</scope>
    <source>
        <strain evidence="1 2">SIID29052-01</strain>
    </source>
</reference>
<dbReference type="PANTHER" id="PTHR35984">
    <property type="entry name" value="PERIPLASMIC SERINE PROTEASE"/>
    <property type="match status" value="1"/>
</dbReference>
<reference evidence="1 2" key="2">
    <citation type="submission" date="2020-05" db="EMBL/GenBank/DDBJ databases">
        <title>Draft genome sequence of Desulfovibrio sp. strainFSS-1.</title>
        <authorList>
            <person name="Shimoshige H."/>
            <person name="Kobayashi H."/>
            <person name="Maekawa T."/>
        </authorList>
    </citation>
    <scope>NUCLEOTIDE SEQUENCE [LARGE SCALE GENOMIC DNA]</scope>
    <source>
        <strain evidence="1 2">SIID29052-01</strain>
    </source>
</reference>
<gene>
    <name evidence="1" type="ORF">NNJEOMEG_02635</name>
</gene>
<proteinExistence type="predicted"/>
<organism evidence="1 2">
    <name type="scientific">Fundidesulfovibrio magnetotacticus</name>
    <dbReference type="NCBI Taxonomy" id="2730080"/>
    <lineage>
        <taxon>Bacteria</taxon>
        <taxon>Pseudomonadati</taxon>
        <taxon>Thermodesulfobacteriota</taxon>
        <taxon>Desulfovibrionia</taxon>
        <taxon>Desulfovibrionales</taxon>
        <taxon>Desulfovibrionaceae</taxon>
        <taxon>Fundidesulfovibrio</taxon>
    </lineage>
</organism>
<sequence>MPSWNRVLEQIASYNQGAAALDSVRREYLQRLHEKTGRNLIGYYSGWLQKPNLQGVEITDLDMNGFMNAVHGLDRSKGLDLILHTPGGSINATESIVDYLRRMFGTDIRAIIPQLAMSAGTMIACSCKSILMGKQSSIGPIDPQFGFISAKGVKDEFERAMREVKEDPSRAEIWRVIIEKYHPTFIAQCENACRWSEELVRDWLESNMFAGEPNAHALAKEVTDELVRFGHQINHGKHLSVDDARSKIGLTVEQLEDDQELQDLVLTVHHAYMHTLSNSPAIKITENHLGAAIVERIR</sequence>
<dbReference type="PANTHER" id="PTHR35984:SF1">
    <property type="entry name" value="PERIPLASMIC SERINE PROTEASE"/>
    <property type="match status" value="1"/>
</dbReference>
<accession>A0A6V8LYR5</accession>
<evidence type="ECO:0000313" key="2">
    <source>
        <dbReference type="Proteomes" id="UP000494245"/>
    </source>
</evidence>
<dbReference type="SUPFAM" id="SSF52096">
    <property type="entry name" value="ClpP/crotonase"/>
    <property type="match status" value="1"/>
</dbReference>
<dbReference type="InterPro" id="IPR029045">
    <property type="entry name" value="ClpP/crotonase-like_dom_sf"/>
</dbReference>
<name>A0A6V8LYR5_9BACT</name>
<dbReference type="GO" id="GO:0016020">
    <property type="term" value="C:membrane"/>
    <property type="evidence" value="ECO:0007669"/>
    <property type="project" value="InterPro"/>
</dbReference>
<evidence type="ECO:0008006" key="3">
    <source>
        <dbReference type="Google" id="ProtNLM"/>
    </source>
</evidence>
<dbReference type="RefSeq" id="WP_173085204.1">
    <property type="nucleotide sequence ID" value="NZ_BLTE01000012.1"/>
</dbReference>